<dbReference type="SUPFAM" id="SSF55729">
    <property type="entry name" value="Acyl-CoA N-acyltransferases (Nat)"/>
    <property type="match status" value="1"/>
</dbReference>
<evidence type="ECO:0000313" key="2">
    <source>
        <dbReference type="Proteomes" id="UP000316659"/>
    </source>
</evidence>
<dbReference type="InterPro" id="IPR010033">
    <property type="entry name" value="HAD_SF_ppase_IIIC"/>
</dbReference>
<accession>A0A4Y4E5E5</accession>
<protein>
    <submittedName>
        <fullName evidence="1">Haloacid dehalogenase</fullName>
    </submittedName>
</protein>
<dbReference type="Proteomes" id="UP000316659">
    <property type="component" value="Unassembled WGS sequence"/>
</dbReference>
<evidence type="ECO:0000313" key="1">
    <source>
        <dbReference type="EMBL" id="GED10740.1"/>
    </source>
</evidence>
<dbReference type="InterPro" id="IPR023214">
    <property type="entry name" value="HAD_sf"/>
</dbReference>
<comment type="caution">
    <text evidence="1">The sequence shown here is derived from an EMBL/GenBank/DDBJ whole genome shotgun (WGS) entry which is preliminary data.</text>
</comment>
<dbReference type="InterPro" id="IPR036412">
    <property type="entry name" value="HAD-like_sf"/>
</dbReference>
<dbReference type="NCBIfam" id="TIGR01686">
    <property type="entry name" value="FkbH"/>
    <property type="match status" value="1"/>
</dbReference>
<dbReference type="SUPFAM" id="SSF56784">
    <property type="entry name" value="HAD-like"/>
    <property type="match status" value="1"/>
</dbReference>
<dbReference type="AlphaFoldDB" id="A0A4Y4E5E5"/>
<sequence length="362" mass="39943">MTPEAASQTATTPAPTVKAVVWDLDGTLWDGVLSEGGGQRLRPHAVETLRELDRRGILCAIASKNEPGRALARLDELGVEKYFVAPQISWDAKSSLVSRVADELNIGLDTLLFLDDSEFERAEVAEAHPMVRCVDPADLGGFLDRAELDVVVTREAGERRRMYREAAVRRQHEETFVGPRSGFLASLDMHLTVRASVADDLDRAVELTQRTHQLNTTGLLFDRDELTALMSDDDHLVLSVELVDRFGDYGTVGLVLVSVEDDSWRIRLFLMSCRVMGRNVGGAVLATLAAGARREGRTLTADFRPNEVNRPMYTVYRLSGFADEPGEGDVRHLRLKPGASLVAPDYLHVSASFSAPPHRKKP</sequence>
<gene>
    <name evidence="1" type="ORF">CCE02nite_27390</name>
</gene>
<proteinExistence type="predicted"/>
<dbReference type="Gene3D" id="3.40.630.30">
    <property type="match status" value="1"/>
</dbReference>
<dbReference type="RefSeq" id="WP_141390182.1">
    <property type="nucleotide sequence ID" value="NZ_BJNZ01000018.1"/>
</dbReference>
<name>A0A4Y4E5E5_CELCE</name>
<dbReference type="EMBL" id="BJNZ01000018">
    <property type="protein sequence ID" value="GED10740.1"/>
    <property type="molecule type" value="Genomic_DNA"/>
</dbReference>
<dbReference type="NCBIfam" id="TIGR01681">
    <property type="entry name" value="HAD-SF-IIIC"/>
    <property type="match status" value="1"/>
</dbReference>
<organism evidence="1 2">
    <name type="scientific">Cellulosimicrobium cellulans</name>
    <name type="common">Arthrobacter luteus</name>
    <dbReference type="NCBI Taxonomy" id="1710"/>
    <lineage>
        <taxon>Bacteria</taxon>
        <taxon>Bacillati</taxon>
        <taxon>Actinomycetota</taxon>
        <taxon>Actinomycetes</taxon>
        <taxon>Micrococcales</taxon>
        <taxon>Promicromonosporaceae</taxon>
        <taxon>Cellulosimicrobium</taxon>
    </lineage>
</organism>
<dbReference type="Gene3D" id="3.40.50.1000">
    <property type="entry name" value="HAD superfamily/HAD-like"/>
    <property type="match status" value="1"/>
</dbReference>
<reference evidence="1 2" key="1">
    <citation type="submission" date="2019-06" db="EMBL/GenBank/DDBJ databases">
        <title>Whole genome shotgun sequence of Cellulosimicrobium cellulans NBRC 15516.</title>
        <authorList>
            <person name="Hosoyama A."/>
            <person name="Uohara A."/>
            <person name="Ohji S."/>
            <person name="Ichikawa N."/>
        </authorList>
    </citation>
    <scope>NUCLEOTIDE SEQUENCE [LARGE SCALE GENOMIC DNA]</scope>
    <source>
        <strain evidence="1 2">NBRC 15516</strain>
    </source>
</reference>
<dbReference type="InterPro" id="IPR016181">
    <property type="entry name" value="Acyl_CoA_acyltransferase"/>
</dbReference>
<dbReference type="InterPro" id="IPR010037">
    <property type="entry name" value="FkbH_domain"/>
</dbReference>